<sequence length="81" mass="9389">MSLVNTNSTSRLVPHVERAIAARLRSENNFNPCGVPRHSQRIADRWLAMNINSDPYMNPMEKCQVWVETKEITSHLLNNQR</sequence>
<proteinExistence type="predicted"/>
<name>A0AAE8ZT61_CAEBR</name>
<evidence type="ECO:0000313" key="1">
    <source>
        <dbReference type="EMBL" id="ULT82567.1"/>
    </source>
</evidence>
<accession>A0AAE8ZT61</accession>
<dbReference type="Proteomes" id="UP000827892">
    <property type="component" value="Chromosome X"/>
</dbReference>
<dbReference type="AlphaFoldDB" id="A0AAE8ZT61"/>
<protein>
    <submittedName>
        <fullName evidence="1">Uncharacterized protein</fullName>
    </submittedName>
</protein>
<evidence type="ECO:0000313" key="2">
    <source>
        <dbReference type="Proteomes" id="UP000827892"/>
    </source>
</evidence>
<dbReference type="EMBL" id="CP090896">
    <property type="protein sequence ID" value="ULT82567.1"/>
    <property type="molecule type" value="Genomic_DNA"/>
</dbReference>
<organism evidence="1 2">
    <name type="scientific">Caenorhabditis briggsae</name>
    <dbReference type="NCBI Taxonomy" id="6238"/>
    <lineage>
        <taxon>Eukaryota</taxon>
        <taxon>Metazoa</taxon>
        <taxon>Ecdysozoa</taxon>
        <taxon>Nematoda</taxon>
        <taxon>Chromadorea</taxon>
        <taxon>Rhabditida</taxon>
        <taxon>Rhabditina</taxon>
        <taxon>Rhabditomorpha</taxon>
        <taxon>Rhabditoidea</taxon>
        <taxon>Rhabditidae</taxon>
        <taxon>Peloderinae</taxon>
        <taxon>Caenorhabditis</taxon>
    </lineage>
</organism>
<gene>
    <name evidence="1" type="ORF">L3Y34_012076</name>
</gene>
<reference evidence="1 2" key="1">
    <citation type="submission" date="2022-05" db="EMBL/GenBank/DDBJ databases">
        <title>Chromosome-level reference genomes for two strains of Caenorhabditis briggsae: an improved platform for comparative genomics.</title>
        <authorList>
            <person name="Stevens L."/>
            <person name="Andersen E.C."/>
        </authorList>
    </citation>
    <scope>NUCLEOTIDE SEQUENCE [LARGE SCALE GENOMIC DNA]</scope>
    <source>
        <strain evidence="1">QX1410_ONT</strain>
        <tissue evidence="1">Whole-organism</tissue>
    </source>
</reference>